<evidence type="ECO:0000256" key="2">
    <source>
        <dbReference type="ARBA" id="ARBA00022491"/>
    </source>
</evidence>
<accession>A0A2V4NRS6</accession>
<keyword evidence="9" id="KW-1185">Reference proteome</keyword>
<dbReference type="GO" id="GO:0000976">
    <property type="term" value="F:transcription cis-regulatory region binding"/>
    <property type="evidence" value="ECO:0007669"/>
    <property type="project" value="TreeGrafter"/>
</dbReference>
<dbReference type="GO" id="GO:0045892">
    <property type="term" value="P:negative regulation of DNA-templated transcription"/>
    <property type="evidence" value="ECO:0007669"/>
    <property type="project" value="TreeGrafter"/>
</dbReference>
<gene>
    <name evidence="8" type="ORF">DI396_02770</name>
</gene>
<feature type="binding site" evidence="7">
    <location>
        <position position="118"/>
    </location>
    <ligand>
        <name>Zn(2+)</name>
        <dbReference type="ChEBI" id="CHEBI:29105"/>
    </ligand>
</feature>
<evidence type="ECO:0000256" key="5">
    <source>
        <dbReference type="ARBA" id="ARBA00023125"/>
    </source>
</evidence>
<comment type="caution">
    <text evidence="8">The sequence shown here is derived from an EMBL/GenBank/DDBJ whole genome shotgun (WGS) entry which is preliminary data.</text>
</comment>
<dbReference type="PANTHER" id="PTHR33202">
    <property type="entry name" value="ZINC UPTAKE REGULATION PROTEIN"/>
    <property type="match status" value="1"/>
</dbReference>
<dbReference type="Proteomes" id="UP000248012">
    <property type="component" value="Unassembled WGS sequence"/>
</dbReference>
<dbReference type="InterPro" id="IPR002481">
    <property type="entry name" value="FUR"/>
</dbReference>
<reference evidence="8 9" key="1">
    <citation type="submission" date="2018-05" db="EMBL/GenBank/DDBJ databases">
        <title>Oceanovita maritima gen. nov., sp. nov., a marine bacterium in the family Rhodobacteraceae isolated from surface seawater of Lundu port Xiamen, China.</title>
        <authorList>
            <person name="Hetharua B.H."/>
            <person name="Min D."/>
            <person name="Liao H."/>
            <person name="Tian Y."/>
        </authorList>
    </citation>
    <scope>NUCLEOTIDE SEQUENCE [LARGE SCALE GENOMIC DNA]</scope>
    <source>
        <strain evidence="8 9">FSX-11</strain>
    </source>
</reference>
<evidence type="ECO:0000256" key="1">
    <source>
        <dbReference type="ARBA" id="ARBA00007957"/>
    </source>
</evidence>
<keyword evidence="7" id="KW-0479">Metal-binding</keyword>
<keyword evidence="5" id="KW-0238">DNA-binding</keyword>
<evidence type="ECO:0000256" key="7">
    <source>
        <dbReference type="PIRSR" id="PIRSR602481-1"/>
    </source>
</evidence>
<dbReference type="GO" id="GO:0008270">
    <property type="term" value="F:zinc ion binding"/>
    <property type="evidence" value="ECO:0007669"/>
    <property type="project" value="TreeGrafter"/>
</dbReference>
<keyword evidence="4" id="KW-0805">Transcription regulation</keyword>
<dbReference type="AlphaFoldDB" id="A0A2V4NRS6"/>
<protein>
    <submittedName>
        <fullName evidence="8">Fur family transcriptional regulator</fullName>
    </submittedName>
</protein>
<feature type="binding site" evidence="7">
    <location>
        <position position="158"/>
    </location>
    <ligand>
        <name>Zn(2+)</name>
        <dbReference type="ChEBI" id="CHEBI:29105"/>
    </ligand>
</feature>
<evidence type="ECO:0000256" key="3">
    <source>
        <dbReference type="ARBA" id="ARBA00022833"/>
    </source>
</evidence>
<dbReference type="InterPro" id="IPR036390">
    <property type="entry name" value="WH_DNA-bd_sf"/>
</dbReference>
<dbReference type="Gene3D" id="3.30.1490.190">
    <property type="match status" value="1"/>
</dbReference>
<comment type="cofactor">
    <cofactor evidence="7">
        <name>Zn(2+)</name>
        <dbReference type="ChEBI" id="CHEBI:29105"/>
    </cofactor>
    <text evidence="7">Binds 1 zinc ion per subunit.</text>
</comment>
<dbReference type="GO" id="GO:0005829">
    <property type="term" value="C:cytosol"/>
    <property type="evidence" value="ECO:0007669"/>
    <property type="project" value="TreeGrafter"/>
</dbReference>
<dbReference type="Pfam" id="PF01475">
    <property type="entry name" value="FUR"/>
    <property type="match status" value="1"/>
</dbReference>
<organism evidence="8 9">
    <name type="scientific">Litorivita pollutaquae</name>
    <dbReference type="NCBI Taxonomy" id="2200892"/>
    <lineage>
        <taxon>Bacteria</taxon>
        <taxon>Pseudomonadati</taxon>
        <taxon>Pseudomonadota</taxon>
        <taxon>Alphaproteobacteria</taxon>
        <taxon>Rhodobacterales</taxon>
        <taxon>Paracoccaceae</taxon>
        <taxon>Litorivita</taxon>
    </lineage>
</organism>
<evidence type="ECO:0000256" key="4">
    <source>
        <dbReference type="ARBA" id="ARBA00023015"/>
    </source>
</evidence>
<evidence type="ECO:0000256" key="6">
    <source>
        <dbReference type="ARBA" id="ARBA00023163"/>
    </source>
</evidence>
<dbReference type="InterPro" id="IPR036388">
    <property type="entry name" value="WH-like_DNA-bd_sf"/>
</dbReference>
<dbReference type="PANTHER" id="PTHR33202:SF6">
    <property type="entry name" value="ZINC UPTAKE REGULATION PROTEIN"/>
    <property type="match status" value="1"/>
</dbReference>
<sequence>MPALGFAPHDHGACINKAMEAAEAHCAANRLQFTPARRRVLEILLKEHKAMGAYDILPHLAEDGMSAQPPVAYRALDFLVSNGLAHKIERLNAYVACAHPDAHRGGSHSPAFLICRECSAVEEAQADVDATLVDTAARAAGFSIERMVIEAEGLCPQCNKVDAT</sequence>
<name>A0A2V4NRS6_9RHOB</name>
<proteinExistence type="inferred from homology"/>
<keyword evidence="6" id="KW-0804">Transcription</keyword>
<dbReference type="SUPFAM" id="SSF46785">
    <property type="entry name" value="Winged helix' DNA-binding domain"/>
    <property type="match status" value="1"/>
</dbReference>
<dbReference type="RefSeq" id="WP_110794866.1">
    <property type="nucleotide sequence ID" value="NZ_KZ826481.1"/>
</dbReference>
<evidence type="ECO:0000313" key="9">
    <source>
        <dbReference type="Proteomes" id="UP000248012"/>
    </source>
</evidence>
<dbReference type="GO" id="GO:0003700">
    <property type="term" value="F:DNA-binding transcription factor activity"/>
    <property type="evidence" value="ECO:0007669"/>
    <property type="project" value="InterPro"/>
</dbReference>
<dbReference type="InterPro" id="IPR043135">
    <property type="entry name" value="Fur_C"/>
</dbReference>
<keyword evidence="2" id="KW-0678">Repressor</keyword>
<comment type="similarity">
    <text evidence="1">Belongs to the Fur family.</text>
</comment>
<dbReference type="Gene3D" id="1.10.10.10">
    <property type="entry name" value="Winged helix-like DNA-binding domain superfamily/Winged helix DNA-binding domain"/>
    <property type="match status" value="1"/>
</dbReference>
<feature type="binding site" evidence="7">
    <location>
        <position position="155"/>
    </location>
    <ligand>
        <name>Zn(2+)</name>
        <dbReference type="ChEBI" id="CHEBI:29105"/>
    </ligand>
</feature>
<dbReference type="GO" id="GO:1900376">
    <property type="term" value="P:regulation of secondary metabolite biosynthetic process"/>
    <property type="evidence" value="ECO:0007669"/>
    <property type="project" value="TreeGrafter"/>
</dbReference>
<evidence type="ECO:0000313" key="8">
    <source>
        <dbReference type="EMBL" id="PYC49267.1"/>
    </source>
</evidence>
<dbReference type="OrthoDB" id="9801127at2"/>
<keyword evidence="3 7" id="KW-0862">Zinc</keyword>
<feature type="binding site" evidence="7">
    <location>
        <position position="115"/>
    </location>
    <ligand>
        <name>Zn(2+)</name>
        <dbReference type="ChEBI" id="CHEBI:29105"/>
    </ligand>
</feature>
<dbReference type="EMBL" id="QFVT01000002">
    <property type="protein sequence ID" value="PYC49267.1"/>
    <property type="molecule type" value="Genomic_DNA"/>
</dbReference>